<name>A0A6L5XBS3_9FIRM</name>
<feature type="transmembrane region" description="Helical" evidence="1">
    <location>
        <begin position="59"/>
        <end position="86"/>
    </location>
</feature>
<dbReference type="EMBL" id="VULZ01000018">
    <property type="protein sequence ID" value="MSS15942.1"/>
    <property type="molecule type" value="Genomic_DNA"/>
</dbReference>
<keyword evidence="1" id="KW-0812">Transmembrane</keyword>
<keyword evidence="1" id="KW-1133">Transmembrane helix</keyword>
<accession>A0A6L5XBS3</accession>
<dbReference type="Proteomes" id="UP000481852">
    <property type="component" value="Unassembled WGS sequence"/>
</dbReference>
<keyword evidence="3" id="KW-1185">Reference proteome</keyword>
<reference evidence="2 3" key="1">
    <citation type="submission" date="2019-08" db="EMBL/GenBank/DDBJ databases">
        <title>In-depth cultivation of the pig gut microbiome towards novel bacterial diversity and tailored functional studies.</title>
        <authorList>
            <person name="Wylensek D."/>
            <person name="Hitch T.C.A."/>
            <person name="Clavel T."/>
        </authorList>
    </citation>
    <scope>NUCLEOTIDE SEQUENCE [LARGE SCALE GENOMIC DNA]</scope>
    <source>
        <strain evidence="2 3">Oil+RF-744-WCA-WT-11</strain>
    </source>
</reference>
<comment type="caution">
    <text evidence="2">The sequence shown here is derived from an EMBL/GenBank/DDBJ whole genome shotgun (WGS) entry which is preliminary data.</text>
</comment>
<evidence type="ECO:0000313" key="2">
    <source>
        <dbReference type="EMBL" id="MSS15942.1"/>
    </source>
</evidence>
<protein>
    <submittedName>
        <fullName evidence="2">Uncharacterized protein</fullName>
    </submittedName>
</protein>
<sequence length="116" mass="13374">MEAETKQSKNSKRINRLVKLLVFPVVFLIVGNIMLWIAADYVNHPYLFFLKDLIAWITGINPLLILLLLLLAAVTALPAVWGRTALRKQRKRLRKRSAYPERSFLSCSRDCPCCFL</sequence>
<proteinExistence type="predicted"/>
<keyword evidence="1" id="KW-0472">Membrane</keyword>
<evidence type="ECO:0000256" key="1">
    <source>
        <dbReference type="SAM" id="Phobius"/>
    </source>
</evidence>
<feature type="transmembrane region" description="Helical" evidence="1">
    <location>
        <begin position="20"/>
        <end position="39"/>
    </location>
</feature>
<evidence type="ECO:0000313" key="3">
    <source>
        <dbReference type="Proteomes" id="UP000481852"/>
    </source>
</evidence>
<dbReference type="RefSeq" id="WP_154527304.1">
    <property type="nucleotide sequence ID" value="NZ_VULZ01000018.1"/>
</dbReference>
<dbReference type="AlphaFoldDB" id="A0A6L5XBS3"/>
<organism evidence="2 3">
    <name type="scientific">Porcincola intestinalis</name>
    <dbReference type="NCBI Taxonomy" id="2606632"/>
    <lineage>
        <taxon>Bacteria</taxon>
        <taxon>Bacillati</taxon>
        <taxon>Bacillota</taxon>
        <taxon>Clostridia</taxon>
        <taxon>Lachnospirales</taxon>
        <taxon>Lachnospiraceae</taxon>
        <taxon>Porcincola</taxon>
    </lineage>
</organism>
<gene>
    <name evidence="2" type="ORF">FYJ35_13040</name>
</gene>